<accession>A0ABX0LEJ7</accession>
<feature type="domain" description="Transcription factor LuxR-like autoinducer-binding" evidence="4">
    <location>
        <begin position="72"/>
        <end position="164"/>
    </location>
</feature>
<evidence type="ECO:0000256" key="3">
    <source>
        <dbReference type="ARBA" id="ARBA00023163"/>
    </source>
</evidence>
<organism evidence="5 6">
    <name type="scientific">Chromobacterium fluminis</name>
    <dbReference type="NCBI Taxonomy" id="3044269"/>
    <lineage>
        <taxon>Bacteria</taxon>
        <taxon>Pseudomonadati</taxon>
        <taxon>Pseudomonadota</taxon>
        <taxon>Betaproteobacteria</taxon>
        <taxon>Neisseriales</taxon>
        <taxon>Chromobacteriaceae</taxon>
        <taxon>Chromobacterium</taxon>
    </lineage>
</organism>
<dbReference type="InterPro" id="IPR036693">
    <property type="entry name" value="TF_LuxR_autoind-bd_dom_sf"/>
</dbReference>
<keyword evidence="2" id="KW-0238">DNA-binding</keyword>
<dbReference type="SUPFAM" id="SSF46894">
    <property type="entry name" value="C-terminal effector domain of the bipartite response regulators"/>
    <property type="match status" value="1"/>
</dbReference>
<dbReference type="Gene3D" id="3.30.450.80">
    <property type="entry name" value="Transcription factor LuxR-like, autoinducer-binding domain"/>
    <property type="match status" value="1"/>
</dbReference>
<dbReference type="InterPro" id="IPR036388">
    <property type="entry name" value="WH-like_DNA-bd_sf"/>
</dbReference>
<keyword evidence="3" id="KW-0804">Transcription</keyword>
<dbReference type="EMBL" id="JAAOMA010000013">
    <property type="protein sequence ID" value="NHR05747.1"/>
    <property type="molecule type" value="Genomic_DNA"/>
</dbReference>
<evidence type="ECO:0000256" key="2">
    <source>
        <dbReference type="ARBA" id="ARBA00023125"/>
    </source>
</evidence>
<dbReference type="Proteomes" id="UP001515641">
    <property type="component" value="Unassembled WGS sequence"/>
</dbReference>
<evidence type="ECO:0000256" key="1">
    <source>
        <dbReference type="ARBA" id="ARBA00023015"/>
    </source>
</evidence>
<gene>
    <name evidence="5" type="ORF">HA052_11100</name>
</gene>
<protein>
    <recommendedName>
        <fullName evidence="4">Transcription factor LuxR-like autoinducer-binding domain-containing protein</fullName>
    </recommendedName>
</protein>
<dbReference type="InterPro" id="IPR016032">
    <property type="entry name" value="Sig_transdc_resp-reg_C-effctor"/>
</dbReference>
<dbReference type="Gene3D" id="1.10.10.10">
    <property type="entry name" value="Winged helix-like DNA-binding domain superfamily/Winged helix DNA-binding domain"/>
    <property type="match status" value="1"/>
</dbReference>
<keyword evidence="1" id="KW-0805">Transcription regulation</keyword>
<comment type="caution">
    <text evidence="5">The sequence shown here is derived from an EMBL/GenBank/DDBJ whole genome shotgun (WGS) entry which is preliminary data.</text>
</comment>
<evidence type="ECO:0000313" key="5">
    <source>
        <dbReference type="EMBL" id="NHR05747.1"/>
    </source>
</evidence>
<dbReference type="InterPro" id="IPR005143">
    <property type="entry name" value="TF_LuxR_autoind-bd_dom"/>
</dbReference>
<dbReference type="Pfam" id="PF03472">
    <property type="entry name" value="Autoind_bind"/>
    <property type="match status" value="1"/>
</dbReference>
<dbReference type="SUPFAM" id="SSF75516">
    <property type="entry name" value="Pheromone-binding domain of LuxR-like quorum-sensing transcription factors"/>
    <property type="match status" value="1"/>
</dbReference>
<reference evidence="5 6" key="1">
    <citation type="submission" date="2020-03" db="EMBL/GenBank/DDBJ databases">
        <title>Draft genome sequence of environmentally isolated cultures.</title>
        <authorList>
            <person name="Wilson H.S."/>
            <person name="De Leon M.E."/>
        </authorList>
    </citation>
    <scope>NUCLEOTIDE SEQUENCE [LARGE SCALE GENOMIC DNA]</scope>
    <source>
        <strain evidence="5 6">HSC-31F16</strain>
    </source>
</reference>
<evidence type="ECO:0000259" key="4">
    <source>
        <dbReference type="Pfam" id="PF03472"/>
    </source>
</evidence>
<keyword evidence="6" id="KW-1185">Reference proteome</keyword>
<proteinExistence type="predicted"/>
<dbReference type="RefSeq" id="WP_166451992.1">
    <property type="nucleotide sequence ID" value="NZ_JAAOMA010000013.1"/>
</dbReference>
<sequence>MQITLSNLPEAVELFRQRTGAVVHDVAVLRRVLIKVRTAHDLEAALALVRAAAGGVPLILVAFFGDQGFDKALNINLGWPKAWITTYSANQFHRVDPVAYGPAGAVFPWSPMLTTLEPRTKLDEQFARAVKENQMQYGLSFIGEWQDCRVILSMIGKEIEDDRETRDLLEVLMPDLVDVAYRVFASNRKTSQMEVIQQTLIELYCHKGLKKDEIALELGMTRKGVDYHINQLMDRYSANTIEQLMFKIGACE</sequence>
<evidence type="ECO:0000313" key="6">
    <source>
        <dbReference type="Proteomes" id="UP001515641"/>
    </source>
</evidence>
<name>A0ABX0LEJ7_9NEIS</name>